<evidence type="ECO:0000259" key="4">
    <source>
        <dbReference type="PROSITE" id="PS01124"/>
    </source>
</evidence>
<dbReference type="Proteomes" id="UP000597444">
    <property type="component" value="Unassembled WGS sequence"/>
</dbReference>
<dbReference type="InterPro" id="IPR009057">
    <property type="entry name" value="Homeodomain-like_sf"/>
</dbReference>
<keyword evidence="3" id="KW-0804">Transcription</keyword>
<proteinExistence type="predicted"/>
<dbReference type="PANTHER" id="PTHR46796">
    <property type="entry name" value="HTH-TYPE TRANSCRIPTIONAL ACTIVATOR RHAS-RELATED"/>
    <property type="match status" value="1"/>
</dbReference>
<accession>A0A8J3IKS3</accession>
<dbReference type="InterPro" id="IPR050204">
    <property type="entry name" value="AraC_XylS_family_regulators"/>
</dbReference>
<keyword evidence="2" id="KW-0238">DNA-binding</keyword>
<keyword evidence="6" id="KW-1185">Reference proteome</keyword>
<protein>
    <submittedName>
        <fullName evidence="5">AraC family transcriptional regulator</fullName>
    </submittedName>
</protein>
<dbReference type="Gene3D" id="1.10.10.60">
    <property type="entry name" value="Homeodomain-like"/>
    <property type="match status" value="2"/>
</dbReference>
<dbReference type="GO" id="GO:0043565">
    <property type="term" value="F:sequence-specific DNA binding"/>
    <property type="evidence" value="ECO:0007669"/>
    <property type="project" value="InterPro"/>
</dbReference>
<feature type="domain" description="HTH araC/xylS-type" evidence="4">
    <location>
        <begin position="184"/>
        <end position="281"/>
    </location>
</feature>
<sequence length="285" mass="32448">MRLLKARAGREAVKGSITVWRPWQLKQLELFQGVAVSTPSHQCLTQEYLIVCGQSGAIDFQYRDTRLSGRAVDGTLSVIEPGEIWTSQTKDVTYHHLFIDPAWLQQFVTEMLHWEKGLPHFPSHPLFDPSLSRALRDLAVRSQAPASRLQQEEALLSLFAPLLRVHAKDAGALPRLGREHSAVKRTKDYLQAHYAEEVALQELAAEVKLSPFHLAHIFRQTVGLPPHAYQIRLRLARARTLLAQGYDIGYVASETGFFDQSHFTQQFKHHYMMTPANYRKAARFS</sequence>
<dbReference type="GO" id="GO:0003700">
    <property type="term" value="F:DNA-binding transcription factor activity"/>
    <property type="evidence" value="ECO:0007669"/>
    <property type="project" value="InterPro"/>
</dbReference>
<evidence type="ECO:0000256" key="2">
    <source>
        <dbReference type="ARBA" id="ARBA00023125"/>
    </source>
</evidence>
<dbReference type="RefSeq" id="WP_220206297.1">
    <property type="nucleotide sequence ID" value="NZ_BNJK01000001.1"/>
</dbReference>
<dbReference type="PROSITE" id="PS01124">
    <property type="entry name" value="HTH_ARAC_FAMILY_2"/>
    <property type="match status" value="1"/>
</dbReference>
<name>A0A8J3IKS3_9CHLR</name>
<dbReference type="InterPro" id="IPR018060">
    <property type="entry name" value="HTH_AraC"/>
</dbReference>
<dbReference type="AlphaFoldDB" id="A0A8J3IKS3"/>
<dbReference type="Pfam" id="PF12833">
    <property type="entry name" value="HTH_18"/>
    <property type="match status" value="1"/>
</dbReference>
<dbReference type="PANTHER" id="PTHR46796:SF2">
    <property type="entry name" value="TRANSCRIPTIONAL REGULATORY PROTEIN"/>
    <property type="match status" value="1"/>
</dbReference>
<dbReference type="EMBL" id="BNJK01000001">
    <property type="protein sequence ID" value="GHO95628.1"/>
    <property type="molecule type" value="Genomic_DNA"/>
</dbReference>
<reference evidence="5" key="1">
    <citation type="submission" date="2020-10" db="EMBL/GenBank/DDBJ databases">
        <title>Taxonomic study of unclassified bacteria belonging to the class Ktedonobacteria.</title>
        <authorList>
            <person name="Yabe S."/>
            <person name="Wang C.M."/>
            <person name="Zheng Y."/>
            <person name="Sakai Y."/>
            <person name="Cavaletti L."/>
            <person name="Monciardini P."/>
            <person name="Donadio S."/>
        </authorList>
    </citation>
    <scope>NUCLEOTIDE SEQUENCE</scope>
    <source>
        <strain evidence="5">ID150040</strain>
    </source>
</reference>
<evidence type="ECO:0000313" key="6">
    <source>
        <dbReference type="Proteomes" id="UP000597444"/>
    </source>
</evidence>
<evidence type="ECO:0000256" key="3">
    <source>
        <dbReference type="ARBA" id="ARBA00023163"/>
    </source>
</evidence>
<keyword evidence="1" id="KW-0805">Transcription regulation</keyword>
<comment type="caution">
    <text evidence="5">The sequence shown here is derived from an EMBL/GenBank/DDBJ whole genome shotgun (WGS) entry which is preliminary data.</text>
</comment>
<gene>
    <name evidence="5" type="ORF">KSF_056760</name>
</gene>
<evidence type="ECO:0000313" key="5">
    <source>
        <dbReference type="EMBL" id="GHO95628.1"/>
    </source>
</evidence>
<dbReference type="SUPFAM" id="SSF46689">
    <property type="entry name" value="Homeodomain-like"/>
    <property type="match status" value="2"/>
</dbReference>
<dbReference type="SMART" id="SM00342">
    <property type="entry name" value="HTH_ARAC"/>
    <property type="match status" value="1"/>
</dbReference>
<organism evidence="5 6">
    <name type="scientific">Reticulibacter mediterranei</name>
    <dbReference type="NCBI Taxonomy" id="2778369"/>
    <lineage>
        <taxon>Bacteria</taxon>
        <taxon>Bacillati</taxon>
        <taxon>Chloroflexota</taxon>
        <taxon>Ktedonobacteria</taxon>
        <taxon>Ktedonobacterales</taxon>
        <taxon>Reticulibacteraceae</taxon>
        <taxon>Reticulibacter</taxon>
    </lineage>
</organism>
<dbReference type="InterPro" id="IPR037923">
    <property type="entry name" value="HTH-like"/>
</dbReference>
<evidence type="ECO:0000256" key="1">
    <source>
        <dbReference type="ARBA" id="ARBA00023015"/>
    </source>
</evidence>
<dbReference type="SUPFAM" id="SSF51215">
    <property type="entry name" value="Regulatory protein AraC"/>
    <property type="match status" value="1"/>
</dbReference>